<evidence type="ECO:0000313" key="3">
    <source>
        <dbReference type="EMBL" id="GIF56369.1"/>
    </source>
</evidence>
<evidence type="ECO:0000256" key="1">
    <source>
        <dbReference type="ARBA" id="ARBA00022801"/>
    </source>
</evidence>
<name>A0ABQ4C0R9_9ACTN</name>
<proteinExistence type="predicted"/>
<dbReference type="GO" id="GO:0016787">
    <property type="term" value="F:hydrolase activity"/>
    <property type="evidence" value="ECO:0007669"/>
    <property type="project" value="UniProtKB-KW"/>
</dbReference>
<dbReference type="Gene3D" id="3.40.50.1820">
    <property type="entry name" value="alpha/beta hydrolase"/>
    <property type="match status" value="1"/>
</dbReference>
<organism evidence="3 4">
    <name type="scientific">Asanoa iriomotensis</name>
    <dbReference type="NCBI Taxonomy" id="234613"/>
    <lineage>
        <taxon>Bacteria</taxon>
        <taxon>Bacillati</taxon>
        <taxon>Actinomycetota</taxon>
        <taxon>Actinomycetes</taxon>
        <taxon>Micromonosporales</taxon>
        <taxon>Micromonosporaceae</taxon>
        <taxon>Asanoa</taxon>
    </lineage>
</organism>
<keyword evidence="1 3" id="KW-0378">Hydrolase</keyword>
<comment type="caution">
    <text evidence="3">The sequence shown here is derived from an EMBL/GenBank/DDBJ whole genome shotgun (WGS) entry which is preliminary data.</text>
</comment>
<dbReference type="InterPro" id="IPR000639">
    <property type="entry name" value="Epox_hydrolase-like"/>
</dbReference>
<protein>
    <submittedName>
        <fullName evidence="3">Epoxide hydrolase</fullName>
    </submittedName>
</protein>
<sequence length="299" mass="33507">MERQEQGHWLGGVSEGYAEVGDVRLHYVEAGTGPLIILLHGFPEFWYGWRRQIAPLAAAGFRVVAPDMRGYNLSSRPGRVEAYDGEKLADDVRGLVHALGAQSASLVGHDWGGTVAWTTAMNHPEVVDRLVVLNAAHPRKLSQGLHHPGQLRKSWYFFFFALPELPETVVHANDWHFFRHFLRDADPAYTPEEMAHYLEAWSQPGAATGMINYYRSSVRTSPKRAEAALRPIQAPTLVIWGEGDQYLGPELAEPERDDVPNLDRVERLPGASHWVHHDEAERVTQLIIDFFGEPVPAAA</sequence>
<dbReference type="Pfam" id="PF00561">
    <property type="entry name" value="Abhydrolase_1"/>
    <property type="match status" value="1"/>
</dbReference>
<dbReference type="InterPro" id="IPR029058">
    <property type="entry name" value="AB_hydrolase_fold"/>
</dbReference>
<dbReference type="Proteomes" id="UP000624325">
    <property type="component" value="Unassembled WGS sequence"/>
</dbReference>
<dbReference type="InterPro" id="IPR000073">
    <property type="entry name" value="AB_hydrolase_1"/>
</dbReference>
<dbReference type="EMBL" id="BONC01000014">
    <property type="protein sequence ID" value="GIF56369.1"/>
    <property type="molecule type" value="Genomic_DNA"/>
</dbReference>
<dbReference type="PRINTS" id="PR00111">
    <property type="entry name" value="ABHYDROLASE"/>
</dbReference>
<dbReference type="PANTHER" id="PTHR43329">
    <property type="entry name" value="EPOXIDE HYDROLASE"/>
    <property type="match status" value="1"/>
</dbReference>
<evidence type="ECO:0000313" key="4">
    <source>
        <dbReference type="Proteomes" id="UP000624325"/>
    </source>
</evidence>
<reference evidence="3 4" key="1">
    <citation type="submission" date="2021-01" db="EMBL/GenBank/DDBJ databases">
        <title>Whole genome shotgun sequence of Asanoa iriomotensis NBRC 100142.</title>
        <authorList>
            <person name="Komaki H."/>
            <person name="Tamura T."/>
        </authorList>
    </citation>
    <scope>NUCLEOTIDE SEQUENCE [LARGE SCALE GENOMIC DNA]</scope>
    <source>
        <strain evidence="3 4">NBRC 100142</strain>
    </source>
</reference>
<gene>
    <name evidence="3" type="ORF">Air01nite_24640</name>
</gene>
<evidence type="ECO:0000259" key="2">
    <source>
        <dbReference type="Pfam" id="PF00561"/>
    </source>
</evidence>
<feature type="domain" description="AB hydrolase-1" evidence="2">
    <location>
        <begin position="34"/>
        <end position="279"/>
    </location>
</feature>
<keyword evidence="4" id="KW-1185">Reference proteome</keyword>
<accession>A0ABQ4C0R9</accession>
<dbReference type="SUPFAM" id="SSF53474">
    <property type="entry name" value="alpha/beta-Hydrolases"/>
    <property type="match status" value="1"/>
</dbReference>
<dbReference type="PRINTS" id="PR00412">
    <property type="entry name" value="EPOXHYDRLASE"/>
</dbReference>